<dbReference type="AlphaFoldDB" id="A0A7S3GNL5"/>
<dbReference type="EMBL" id="HBIC01001674">
    <property type="protein sequence ID" value="CAE0272109.1"/>
    <property type="molecule type" value="Transcribed_RNA"/>
</dbReference>
<evidence type="ECO:0000313" key="2">
    <source>
        <dbReference type="EMBL" id="CAE0272109.1"/>
    </source>
</evidence>
<organism evidence="2">
    <name type="scientific">Spumella elongata</name>
    <dbReference type="NCBI Taxonomy" id="89044"/>
    <lineage>
        <taxon>Eukaryota</taxon>
        <taxon>Sar</taxon>
        <taxon>Stramenopiles</taxon>
        <taxon>Ochrophyta</taxon>
        <taxon>Chrysophyceae</taxon>
        <taxon>Chromulinales</taxon>
        <taxon>Chromulinaceae</taxon>
        <taxon>Spumella</taxon>
    </lineage>
</organism>
<protein>
    <recommendedName>
        <fullName evidence="1">Late embryogenesis abundant protein LEA-2 subgroup domain-containing protein</fullName>
    </recommendedName>
</protein>
<reference evidence="2" key="1">
    <citation type="submission" date="2021-01" db="EMBL/GenBank/DDBJ databases">
        <authorList>
            <person name="Corre E."/>
            <person name="Pelletier E."/>
            <person name="Niang G."/>
            <person name="Scheremetjew M."/>
            <person name="Finn R."/>
            <person name="Kale V."/>
            <person name="Holt S."/>
            <person name="Cochrane G."/>
            <person name="Meng A."/>
            <person name="Brown T."/>
            <person name="Cohen L."/>
        </authorList>
    </citation>
    <scope>NUCLEOTIDE SEQUENCE</scope>
    <source>
        <strain evidence="2">CCAP 955/1</strain>
    </source>
</reference>
<proteinExistence type="predicted"/>
<name>A0A7S3GNL5_9STRA</name>
<dbReference type="Gene3D" id="2.60.40.1820">
    <property type="match status" value="1"/>
</dbReference>
<accession>A0A7S3GNL5</accession>
<dbReference type="InterPro" id="IPR004864">
    <property type="entry name" value="LEA_2"/>
</dbReference>
<gene>
    <name evidence="2" type="ORF">SELO1098_LOCUS934</name>
</gene>
<dbReference type="Pfam" id="PF03168">
    <property type="entry name" value="LEA_2"/>
    <property type="match status" value="1"/>
</dbReference>
<sequence length="127" mass="13635">MALKATARVHNPANVGAIAEAGIFKISYRGQEIGSAATKQTNVAPSSYTMVTARVEVDNVPTQAGMMMLQDIVNNHTQLPVQVDGSLIAVAGPFRVHCKVHCDLLTDVSALPTARFTQKDCQYTYSV</sequence>
<evidence type="ECO:0000259" key="1">
    <source>
        <dbReference type="Pfam" id="PF03168"/>
    </source>
</evidence>
<feature type="domain" description="Late embryogenesis abundant protein LEA-2 subgroup" evidence="1">
    <location>
        <begin position="6"/>
        <end position="102"/>
    </location>
</feature>